<keyword evidence="2" id="KW-1185">Reference proteome</keyword>
<protein>
    <submittedName>
        <fullName evidence="1">Uncharacterized protein</fullName>
    </submittedName>
</protein>
<evidence type="ECO:0000313" key="1">
    <source>
        <dbReference type="EMBL" id="RPA88583.1"/>
    </source>
</evidence>
<proteinExistence type="predicted"/>
<dbReference type="AlphaFoldDB" id="A0A3N4IQY7"/>
<name>A0A3N4IQY7_9PEZI</name>
<gene>
    <name evidence="1" type="ORF">L873DRAFT_1824293</name>
</gene>
<dbReference type="Proteomes" id="UP000276215">
    <property type="component" value="Unassembled WGS sequence"/>
</dbReference>
<reference evidence="1 2" key="1">
    <citation type="journal article" date="2018" name="Nat. Ecol. Evol.">
        <title>Pezizomycetes genomes reveal the molecular basis of ectomycorrhizal truffle lifestyle.</title>
        <authorList>
            <person name="Murat C."/>
            <person name="Payen T."/>
            <person name="Noel B."/>
            <person name="Kuo A."/>
            <person name="Morin E."/>
            <person name="Chen J."/>
            <person name="Kohler A."/>
            <person name="Krizsan K."/>
            <person name="Balestrini R."/>
            <person name="Da Silva C."/>
            <person name="Montanini B."/>
            <person name="Hainaut M."/>
            <person name="Levati E."/>
            <person name="Barry K.W."/>
            <person name="Belfiori B."/>
            <person name="Cichocki N."/>
            <person name="Clum A."/>
            <person name="Dockter R.B."/>
            <person name="Fauchery L."/>
            <person name="Guy J."/>
            <person name="Iotti M."/>
            <person name="Le Tacon F."/>
            <person name="Lindquist E.A."/>
            <person name="Lipzen A."/>
            <person name="Malagnac F."/>
            <person name="Mello A."/>
            <person name="Molinier V."/>
            <person name="Miyauchi S."/>
            <person name="Poulain J."/>
            <person name="Riccioni C."/>
            <person name="Rubini A."/>
            <person name="Sitrit Y."/>
            <person name="Splivallo R."/>
            <person name="Traeger S."/>
            <person name="Wang M."/>
            <person name="Zifcakova L."/>
            <person name="Wipf D."/>
            <person name="Zambonelli A."/>
            <person name="Paolocci F."/>
            <person name="Nowrousian M."/>
            <person name="Ottonello S."/>
            <person name="Baldrian P."/>
            <person name="Spatafora J.W."/>
            <person name="Henrissat B."/>
            <person name="Nagy L.G."/>
            <person name="Aury J.M."/>
            <person name="Wincker P."/>
            <person name="Grigoriev I.V."/>
            <person name="Bonfante P."/>
            <person name="Martin F.M."/>
        </authorList>
    </citation>
    <scope>NUCLEOTIDE SEQUENCE [LARGE SCALE GENOMIC DNA]</scope>
    <source>
        <strain evidence="1 2">120613-1</strain>
    </source>
</reference>
<sequence length="110" mass="12815">MAFAPHGQRGHDYFTPAMLSNCYRSRIYAVILRFYRVKVKTFRMQGSLQNTTTVAPYCPGPHSTRFFVVLDESLQILNFFAPKPDLLSWIIHCPRQIHRILTIRDNGVQM</sequence>
<organism evidence="1 2">
    <name type="scientific">Choiromyces venosus 120613-1</name>
    <dbReference type="NCBI Taxonomy" id="1336337"/>
    <lineage>
        <taxon>Eukaryota</taxon>
        <taxon>Fungi</taxon>
        <taxon>Dikarya</taxon>
        <taxon>Ascomycota</taxon>
        <taxon>Pezizomycotina</taxon>
        <taxon>Pezizomycetes</taxon>
        <taxon>Pezizales</taxon>
        <taxon>Tuberaceae</taxon>
        <taxon>Choiromyces</taxon>
    </lineage>
</organism>
<dbReference type="EMBL" id="ML120772">
    <property type="protein sequence ID" value="RPA88583.1"/>
    <property type="molecule type" value="Genomic_DNA"/>
</dbReference>
<accession>A0A3N4IQY7</accession>
<evidence type="ECO:0000313" key="2">
    <source>
        <dbReference type="Proteomes" id="UP000276215"/>
    </source>
</evidence>